<organism evidence="3 4">
    <name type="scientific">Croceimicrobium hydrocarbonivorans</name>
    <dbReference type="NCBI Taxonomy" id="2761580"/>
    <lineage>
        <taxon>Bacteria</taxon>
        <taxon>Pseudomonadati</taxon>
        <taxon>Bacteroidota</taxon>
        <taxon>Flavobacteriia</taxon>
        <taxon>Flavobacteriales</taxon>
        <taxon>Owenweeksiaceae</taxon>
        <taxon>Croceimicrobium</taxon>
    </lineage>
</organism>
<protein>
    <submittedName>
        <fullName evidence="3">Serine hydrolase</fullName>
    </submittedName>
</protein>
<keyword evidence="1" id="KW-0732">Signal</keyword>
<dbReference type="GO" id="GO:0016787">
    <property type="term" value="F:hydrolase activity"/>
    <property type="evidence" value="ECO:0007669"/>
    <property type="project" value="UniProtKB-KW"/>
</dbReference>
<sequence>MRKLLLFLILMSFGVKAQLYFPASNGSWDTLSPTRLNWCPPQIAALDSFALAAHSKSLLILKDGKIVHEAYYGSYTQDSVWYWASAGKTLMAFLIGKAQEEGLLDINDSTSQYLGRGWTSAPANKEALITIKDQLQMTTGLDYQVPNLDCTADSCLLYRMDAGTQWYYHNAPYLLLKDVLEQASGTGLNRYTQNTLAGSIGFRGLWLDNLYFSNARQMARFGLLLLAEGEWNGQKVLADTNYLRAMQQSSQSLNPAYGYLTWLNGKSSFIQPGLPISFNGPIIPNAPSDLYMAAGKNDQRIYVVPSQNLVVVRQGQAADSSALALSGFDSQLWSYINALNCQGIGLSEEESAIAVYPNPSEGEFYIPANHQVRAVYDLYGRQVAFRQEGSKLSFKEAVQGLFVLVLDNGSSALIHVQDR</sequence>
<dbReference type="PANTHER" id="PTHR43283:SF7">
    <property type="entry name" value="BETA-LACTAMASE-RELATED DOMAIN-CONTAINING PROTEIN"/>
    <property type="match status" value="1"/>
</dbReference>
<dbReference type="RefSeq" id="WP_210757123.1">
    <property type="nucleotide sequence ID" value="NZ_CP060139.1"/>
</dbReference>
<keyword evidence="3" id="KW-0378">Hydrolase</keyword>
<dbReference type="Pfam" id="PF00144">
    <property type="entry name" value="Beta-lactamase"/>
    <property type="match status" value="1"/>
</dbReference>
<proteinExistence type="predicted"/>
<evidence type="ECO:0000259" key="2">
    <source>
        <dbReference type="Pfam" id="PF00144"/>
    </source>
</evidence>
<dbReference type="SUPFAM" id="SSF56601">
    <property type="entry name" value="beta-lactamase/transpeptidase-like"/>
    <property type="match status" value="1"/>
</dbReference>
<name>A0A7H0VA09_9FLAO</name>
<feature type="domain" description="Beta-lactamase-related" evidence="2">
    <location>
        <begin position="57"/>
        <end position="312"/>
    </location>
</feature>
<dbReference type="Proteomes" id="UP000516305">
    <property type="component" value="Chromosome"/>
</dbReference>
<keyword evidence="4" id="KW-1185">Reference proteome</keyword>
<dbReference type="PANTHER" id="PTHR43283">
    <property type="entry name" value="BETA-LACTAMASE-RELATED"/>
    <property type="match status" value="1"/>
</dbReference>
<dbReference type="AlphaFoldDB" id="A0A7H0VA09"/>
<dbReference type="EMBL" id="CP060139">
    <property type="protein sequence ID" value="QNR22557.1"/>
    <property type="molecule type" value="Genomic_DNA"/>
</dbReference>
<evidence type="ECO:0000313" key="3">
    <source>
        <dbReference type="EMBL" id="QNR22557.1"/>
    </source>
</evidence>
<reference evidence="3 4" key="1">
    <citation type="submission" date="2020-08" db="EMBL/GenBank/DDBJ databases">
        <title>Croceimicrobium hydrocarbonivorans gen. nov., sp. nov., a novel marine bacterium isolated from a bacterial consortium that degrades polyethylene terephthalate.</title>
        <authorList>
            <person name="Liu R."/>
        </authorList>
    </citation>
    <scope>NUCLEOTIDE SEQUENCE [LARGE SCALE GENOMIC DNA]</scope>
    <source>
        <strain evidence="3 4">A20-9</strain>
    </source>
</reference>
<evidence type="ECO:0000256" key="1">
    <source>
        <dbReference type="SAM" id="SignalP"/>
    </source>
</evidence>
<dbReference type="KEGG" id="chyd:H4K34_09160"/>
<evidence type="ECO:0000313" key="4">
    <source>
        <dbReference type="Proteomes" id="UP000516305"/>
    </source>
</evidence>
<accession>A0A7H0VA09</accession>
<feature type="chain" id="PRO_5028919202" evidence="1">
    <location>
        <begin position="18"/>
        <end position="419"/>
    </location>
</feature>
<dbReference type="InterPro" id="IPR050789">
    <property type="entry name" value="Diverse_Enzym_Activities"/>
</dbReference>
<dbReference type="Gene3D" id="3.40.710.10">
    <property type="entry name" value="DD-peptidase/beta-lactamase superfamily"/>
    <property type="match status" value="1"/>
</dbReference>
<feature type="signal peptide" evidence="1">
    <location>
        <begin position="1"/>
        <end position="17"/>
    </location>
</feature>
<dbReference type="InterPro" id="IPR012338">
    <property type="entry name" value="Beta-lactam/transpept-like"/>
</dbReference>
<dbReference type="InterPro" id="IPR001466">
    <property type="entry name" value="Beta-lactam-related"/>
</dbReference>
<gene>
    <name evidence="3" type="ORF">H4K34_09160</name>
</gene>